<reference evidence="3" key="1">
    <citation type="submission" date="2021-04" db="EMBL/GenBank/DDBJ databases">
        <authorList>
            <person name="Yoon J."/>
        </authorList>
    </citation>
    <scope>NUCLEOTIDE SEQUENCE</scope>
    <source>
        <strain evidence="3">KMU-90</strain>
    </source>
</reference>
<evidence type="ECO:0000313" key="4">
    <source>
        <dbReference type="Proteomes" id="UP000681356"/>
    </source>
</evidence>
<dbReference type="InterPro" id="IPR012341">
    <property type="entry name" value="6hp_glycosidase-like_sf"/>
</dbReference>
<dbReference type="Proteomes" id="UP000681356">
    <property type="component" value="Unassembled WGS sequence"/>
</dbReference>
<dbReference type="PANTHER" id="PTHR15108">
    <property type="entry name" value="N-ACYLGLUCOSAMINE-2-EPIMERASE"/>
    <property type="match status" value="1"/>
</dbReference>
<dbReference type="InterPro" id="IPR008928">
    <property type="entry name" value="6-hairpin_glycosidase_sf"/>
</dbReference>
<comment type="caution">
    <text evidence="3">The sequence shown here is derived from an EMBL/GenBank/DDBJ whole genome shotgun (WGS) entry which is preliminary data.</text>
</comment>
<dbReference type="InterPro" id="IPR010819">
    <property type="entry name" value="AGE/CE"/>
</dbReference>
<dbReference type="GO" id="GO:0005975">
    <property type="term" value="P:carbohydrate metabolic process"/>
    <property type="evidence" value="ECO:0007669"/>
    <property type="project" value="InterPro"/>
</dbReference>
<evidence type="ECO:0000256" key="1">
    <source>
        <dbReference type="ARBA" id="ARBA00008558"/>
    </source>
</evidence>
<dbReference type="GO" id="GO:0016853">
    <property type="term" value="F:isomerase activity"/>
    <property type="evidence" value="ECO:0007669"/>
    <property type="project" value="UniProtKB-KW"/>
</dbReference>
<protein>
    <submittedName>
        <fullName evidence="3">AGE family epimerase/isomerase</fullName>
    </submittedName>
</protein>
<sequence>MTIDTIGPDHPATRWLADGTHRAFLRVEARRQFAFFRRALRPGGGFYNLDRDGMPLPDDTQALHSTTRMVHSHALAHLAGVQGSAAMIEQGMRLLWQGHRDAVYGGYLWAVAPDGKPRDDRKLAYGHVFVLLAAASARIAGHDGADRLLADAEAVLDRHFWETDAARFRDEWRRNWSPLSEYRGMNANMHGVEALLAAFEATGREVFLIRAGGILDFFLDRMARDHAWRVPEHYHADWSIDSTYDGDKMFRPAGTTPGHSVEWARLALQHWDLAGRPDTGAPDMARALVDRALADAWLPEGGLAYTLEAGTGRIAIADRYWWPMTELIGALAAVLKTAPRDSDETWYRRAWRFAAMHFIDMDQGGWFPEIDSDGRPTETQFRGKPDIYHSVQAALLPLAPGLSRQAESLRGILA</sequence>
<organism evidence="3 4">
    <name type="scientific">Thetidibacter halocola</name>
    <dbReference type="NCBI Taxonomy" id="2827239"/>
    <lineage>
        <taxon>Bacteria</taxon>
        <taxon>Pseudomonadati</taxon>
        <taxon>Pseudomonadota</taxon>
        <taxon>Alphaproteobacteria</taxon>
        <taxon>Rhodobacterales</taxon>
        <taxon>Roseobacteraceae</taxon>
        <taxon>Thetidibacter</taxon>
    </lineage>
</organism>
<comment type="similarity">
    <text evidence="1">Belongs to the N-acylglucosamine 2-epimerase family.</text>
</comment>
<keyword evidence="4" id="KW-1185">Reference proteome</keyword>
<proteinExistence type="inferred from homology"/>
<accession>A0A8J7WI55</accession>
<dbReference type="Gene3D" id="1.50.10.10">
    <property type="match status" value="1"/>
</dbReference>
<evidence type="ECO:0000256" key="2">
    <source>
        <dbReference type="ARBA" id="ARBA00023235"/>
    </source>
</evidence>
<keyword evidence="2" id="KW-0413">Isomerase</keyword>
<gene>
    <name evidence="3" type="ORF">KB874_15380</name>
</gene>
<evidence type="ECO:0000313" key="3">
    <source>
        <dbReference type="EMBL" id="MBS0125469.1"/>
    </source>
</evidence>
<name>A0A8J7WI55_9RHOB</name>
<dbReference type="Pfam" id="PF07221">
    <property type="entry name" value="GlcNAc_2-epim"/>
    <property type="match status" value="1"/>
</dbReference>
<dbReference type="EMBL" id="JAGTUU010000006">
    <property type="protein sequence ID" value="MBS0125469.1"/>
    <property type="molecule type" value="Genomic_DNA"/>
</dbReference>
<dbReference type="SUPFAM" id="SSF48208">
    <property type="entry name" value="Six-hairpin glycosidases"/>
    <property type="match status" value="1"/>
</dbReference>
<dbReference type="AlphaFoldDB" id="A0A8J7WI55"/>
<dbReference type="RefSeq" id="WP_212537437.1">
    <property type="nucleotide sequence ID" value="NZ_JAGTUU010000006.1"/>
</dbReference>